<gene>
    <name evidence="1" type="ORF">RFI_31578</name>
</gene>
<dbReference type="EMBL" id="ASPP01027749">
    <property type="protein sequence ID" value="ETO05819.1"/>
    <property type="molecule type" value="Genomic_DNA"/>
</dbReference>
<accession>X6LW21</accession>
<proteinExistence type="predicted"/>
<reference evidence="1 2" key="1">
    <citation type="journal article" date="2013" name="Curr. Biol.">
        <title>The Genome of the Foraminiferan Reticulomyxa filosa.</title>
        <authorList>
            <person name="Glockner G."/>
            <person name="Hulsmann N."/>
            <person name="Schleicher M."/>
            <person name="Noegel A.A."/>
            <person name="Eichinger L."/>
            <person name="Gallinger C."/>
            <person name="Pawlowski J."/>
            <person name="Sierra R."/>
            <person name="Euteneuer U."/>
            <person name="Pillet L."/>
            <person name="Moustafa A."/>
            <person name="Platzer M."/>
            <person name="Groth M."/>
            <person name="Szafranski K."/>
            <person name="Schliwa M."/>
        </authorList>
    </citation>
    <scope>NUCLEOTIDE SEQUENCE [LARGE SCALE GENOMIC DNA]</scope>
</reference>
<keyword evidence="2" id="KW-1185">Reference proteome</keyword>
<comment type="caution">
    <text evidence="1">The sequence shown here is derived from an EMBL/GenBank/DDBJ whole genome shotgun (WGS) entry which is preliminary data.</text>
</comment>
<dbReference type="AlphaFoldDB" id="X6LW21"/>
<evidence type="ECO:0000313" key="2">
    <source>
        <dbReference type="Proteomes" id="UP000023152"/>
    </source>
</evidence>
<name>X6LW21_RETFI</name>
<dbReference type="Proteomes" id="UP000023152">
    <property type="component" value="Unassembled WGS sequence"/>
</dbReference>
<evidence type="ECO:0000313" key="1">
    <source>
        <dbReference type="EMBL" id="ETO05819.1"/>
    </source>
</evidence>
<sequence length="322" mass="37155">MIIYQETKSKDGRYSVIIRITKENVAYGADVRDWSACGVVYYNLPVFFENNSNAIASNNYWNININESLNVHVVFMDKKNAGDKVNGFVFIYRMNTRGCMQTKDTNNVSVDNDRYAKGIDLLMVFCSNVTDKNELMSKFEEFNSIVSSVISYLASKDRSINVKEIKDEETVAAKKEVNENQIEKEEKKAEVGQTKPGANLQGYCTNGDNSLFFINSRKKIKNNDNKKCEFFIAKKRYNSNKLFLSNSNEPLLIKIKGIQKCVLFLKTISQNEKNEFYCIDIDLYVIKDCKYDNEWEILFKETSVSNYKNQILQSSKETTVKK</sequence>
<organism evidence="1 2">
    <name type="scientific">Reticulomyxa filosa</name>
    <dbReference type="NCBI Taxonomy" id="46433"/>
    <lineage>
        <taxon>Eukaryota</taxon>
        <taxon>Sar</taxon>
        <taxon>Rhizaria</taxon>
        <taxon>Retaria</taxon>
        <taxon>Foraminifera</taxon>
        <taxon>Monothalamids</taxon>
        <taxon>Reticulomyxidae</taxon>
        <taxon>Reticulomyxa</taxon>
    </lineage>
</organism>
<protein>
    <submittedName>
        <fullName evidence="1">Uncharacterized protein</fullName>
    </submittedName>
</protein>